<dbReference type="EMBL" id="BTGU01000107">
    <property type="protein sequence ID" value="GMN61129.1"/>
    <property type="molecule type" value="Genomic_DNA"/>
</dbReference>
<proteinExistence type="predicted"/>
<evidence type="ECO:0000313" key="2">
    <source>
        <dbReference type="Proteomes" id="UP001187192"/>
    </source>
</evidence>
<comment type="caution">
    <text evidence="1">The sequence shown here is derived from an EMBL/GenBank/DDBJ whole genome shotgun (WGS) entry which is preliminary data.</text>
</comment>
<dbReference type="AlphaFoldDB" id="A0AA88J2H9"/>
<evidence type="ECO:0000313" key="1">
    <source>
        <dbReference type="EMBL" id="GMN61129.1"/>
    </source>
</evidence>
<dbReference type="Proteomes" id="UP001187192">
    <property type="component" value="Unassembled WGS sequence"/>
</dbReference>
<name>A0AA88J2H9_FICCA</name>
<sequence length="41" mass="4163">MSISGNMAAKAHLGDGSSKKLCAISVNVVAIEAEAATTNWD</sequence>
<organism evidence="1 2">
    <name type="scientific">Ficus carica</name>
    <name type="common">Common fig</name>
    <dbReference type="NCBI Taxonomy" id="3494"/>
    <lineage>
        <taxon>Eukaryota</taxon>
        <taxon>Viridiplantae</taxon>
        <taxon>Streptophyta</taxon>
        <taxon>Embryophyta</taxon>
        <taxon>Tracheophyta</taxon>
        <taxon>Spermatophyta</taxon>
        <taxon>Magnoliopsida</taxon>
        <taxon>eudicotyledons</taxon>
        <taxon>Gunneridae</taxon>
        <taxon>Pentapetalae</taxon>
        <taxon>rosids</taxon>
        <taxon>fabids</taxon>
        <taxon>Rosales</taxon>
        <taxon>Moraceae</taxon>
        <taxon>Ficeae</taxon>
        <taxon>Ficus</taxon>
    </lineage>
</organism>
<protein>
    <submittedName>
        <fullName evidence="1">Uncharacterized protein</fullName>
    </submittedName>
</protein>
<reference evidence="1" key="1">
    <citation type="submission" date="2023-07" db="EMBL/GenBank/DDBJ databases">
        <title>draft genome sequence of fig (Ficus carica).</title>
        <authorList>
            <person name="Takahashi T."/>
            <person name="Nishimura K."/>
        </authorList>
    </citation>
    <scope>NUCLEOTIDE SEQUENCE</scope>
</reference>
<accession>A0AA88J2H9</accession>
<keyword evidence="2" id="KW-1185">Reference proteome</keyword>
<gene>
    <name evidence="1" type="ORF">TIFTF001_030233</name>
</gene>